<dbReference type="EMBL" id="AP018316">
    <property type="protein sequence ID" value="BAZ88398.1"/>
    <property type="molecule type" value="Genomic_DNA"/>
</dbReference>
<organism evidence="1 2">
    <name type="scientific">Dolichospermum compactum NIES-806</name>
    <dbReference type="NCBI Taxonomy" id="1973481"/>
    <lineage>
        <taxon>Bacteria</taxon>
        <taxon>Bacillati</taxon>
        <taxon>Cyanobacteriota</taxon>
        <taxon>Cyanophyceae</taxon>
        <taxon>Nostocales</taxon>
        <taxon>Aphanizomenonaceae</taxon>
        <taxon>Dolichospermum</taxon>
        <taxon>Dolichospermum compactum</taxon>
    </lineage>
</organism>
<keyword evidence="2" id="KW-1185">Reference proteome</keyword>
<dbReference type="KEGG" id="dcm:NIES806_46350"/>
<evidence type="ECO:0000313" key="1">
    <source>
        <dbReference type="EMBL" id="BAZ88398.1"/>
    </source>
</evidence>
<sequence>MSYPIPSKMWQRVSILTLLLLLPTVGIAVFRQSKTSL</sequence>
<evidence type="ECO:0000313" key="2">
    <source>
        <dbReference type="Proteomes" id="UP000218702"/>
    </source>
</evidence>
<proteinExistence type="predicted"/>
<gene>
    <name evidence="1" type="ORF">NIES806_46350</name>
</gene>
<dbReference type="AlphaFoldDB" id="A0A1Z4VAD1"/>
<dbReference type="Proteomes" id="UP000218702">
    <property type="component" value="Chromosome"/>
</dbReference>
<name>A0A1Z4VAD1_9CYAN</name>
<accession>A0A1Z4VAD1</accession>
<reference evidence="1 2" key="1">
    <citation type="submission" date="2017-06" db="EMBL/GenBank/DDBJ databases">
        <title>Genome sequencing of cyanobaciteial culture collection at National Institute for Environmental Studies (NIES).</title>
        <authorList>
            <person name="Hirose Y."/>
            <person name="Shimura Y."/>
            <person name="Fujisawa T."/>
            <person name="Nakamura Y."/>
            <person name="Kawachi M."/>
        </authorList>
    </citation>
    <scope>NUCLEOTIDE SEQUENCE [LARGE SCALE GENOMIC DNA]</scope>
    <source>
        <strain evidence="1 2">NIES-806</strain>
    </source>
</reference>
<protein>
    <submittedName>
        <fullName evidence="1">Uncharacterized protein</fullName>
    </submittedName>
</protein>